<dbReference type="GO" id="GO:0046872">
    <property type="term" value="F:metal ion binding"/>
    <property type="evidence" value="ECO:0007669"/>
    <property type="project" value="UniProtKB-KW"/>
</dbReference>
<name>A0A5Q0BN88_9GAMM</name>
<dbReference type="PANTHER" id="PTHR12151:SF25">
    <property type="entry name" value="LINALOOL DEHYDRATASE_ISOMERASE DOMAIN-CONTAINING PROTEIN"/>
    <property type="match status" value="1"/>
</dbReference>
<feature type="binding site" evidence="3">
    <location>
        <position position="48"/>
    </location>
    <ligand>
        <name>Cu cation</name>
        <dbReference type="ChEBI" id="CHEBI:23378"/>
    </ligand>
</feature>
<evidence type="ECO:0000256" key="2">
    <source>
        <dbReference type="ARBA" id="ARBA00023008"/>
    </source>
</evidence>
<protein>
    <submittedName>
        <fullName evidence="6">SCO family protein</fullName>
    </submittedName>
</protein>
<dbReference type="InterPro" id="IPR013766">
    <property type="entry name" value="Thioredoxin_domain"/>
</dbReference>
<dbReference type="CDD" id="cd02968">
    <property type="entry name" value="SCO"/>
    <property type="match status" value="1"/>
</dbReference>
<keyword evidence="7" id="KW-1185">Reference proteome</keyword>
<feature type="binding site" evidence="3">
    <location>
        <position position="52"/>
    </location>
    <ligand>
        <name>Cu cation</name>
        <dbReference type="ChEBI" id="CHEBI:23378"/>
    </ligand>
</feature>
<dbReference type="AlphaFoldDB" id="A0A5Q0BN88"/>
<evidence type="ECO:0000313" key="7">
    <source>
        <dbReference type="Proteomes" id="UP000325755"/>
    </source>
</evidence>
<dbReference type="InterPro" id="IPR036249">
    <property type="entry name" value="Thioredoxin-like_sf"/>
</dbReference>
<gene>
    <name evidence="6" type="ORF">F6R98_11000</name>
</gene>
<sequence>MIAACSGAGPQAKLPAGGDFILQSADGPFDTQAQRGKVLLLYFGYTSCPDNCSPIYGAQALKRLSAEERARVRMVLVTVDPQRDTTQRLKDYTAYFHPEMIGVTGTVDEIDAVAKRYGVGYEKQPVRPNGSYAVDHSQQTYVIAPDGKLAAVLGFDTPVEKVVAAVRKLL</sequence>
<dbReference type="InterPro" id="IPR003782">
    <property type="entry name" value="SCO1/SenC"/>
</dbReference>
<feature type="disulfide bond" description="Redox-active" evidence="4">
    <location>
        <begin position="48"/>
        <end position="52"/>
    </location>
</feature>
<evidence type="ECO:0000259" key="5">
    <source>
        <dbReference type="PROSITE" id="PS51352"/>
    </source>
</evidence>
<dbReference type="InParanoid" id="A0A5Q0BN88"/>
<dbReference type="PROSITE" id="PS51352">
    <property type="entry name" value="THIOREDOXIN_2"/>
    <property type="match status" value="1"/>
</dbReference>
<reference evidence="6 7" key="1">
    <citation type="submission" date="2019-09" db="EMBL/GenBank/DDBJ databases">
        <title>Ecophysiology of the spiral-shaped methanotroph Methylospira mobilis as revealed by the complete genome sequence.</title>
        <authorList>
            <person name="Oshkin I.Y."/>
            <person name="Dedysh S.N."/>
            <person name="Miroshnikov K."/>
            <person name="Danilova O.V."/>
            <person name="Hakobyan A."/>
            <person name="Liesack W."/>
        </authorList>
    </citation>
    <scope>NUCLEOTIDE SEQUENCE [LARGE SCALE GENOMIC DNA]</scope>
    <source>
        <strain evidence="6 7">Shm1</strain>
    </source>
</reference>
<dbReference type="KEGG" id="mmob:F6R98_11000"/>
<dbReference type="PANTHER" id="PTHR12151">
    <property type="entry name" value="ELECTRON TRANSPORT PROTIN SCO1/SENC FAMILY MEMBER"/>
    <property type="match status" value="1"/>
</dbReference>
<keyword evidence="3" id="KW-0479">Metal-binding</keyword>
<keyword evidence="2 3" id="KW-0186">Copper</keyword>
<feature type="binding site" evidence="3">
    <location>
        <position position="136"/>
    </location>
    <ligand>
        <name>Cu cation</name>
        <dbReference type="ChEBI" id="CHEBI:23378"/>
    </ligand>
</feature>
<dbReference type="SUPFAM" id="SSF52833">
    <property type="entry name" value="Thioredoxin-like"/>
    <property type="match status" value="1"/>
</dbReference>
<accession>A0A5Q0BN88</accession>
<comment type="similarity">
    <text evidence="1">Belongs to the SCO1/2 family.</text>
</comment>
<dbReference type="Pfam" id="PF02630">
    <property type="entry name" value="SCO1-SenC"/>
    <property type="match status" value="1"/>
</dbReference>
<organism evidence="6 7">
    <name type="scientific">Candidatus Methylospira mobilis</name>
    <dbReference type="NCBI Taxonomy" id="1808979"/>
    <lineage>
        <taxon>Bacteria</taxon>
        <taxon>Pseudomonadati</taxon>
        <taxon>Pseudomonadota</taxon>
        <taxon>Gammaproteobacteria</taxon>
        <taxon>Methylococcales</taxon>
        <taxon>Methylococcaceae</taxon>
        <taxon>Candidatus Methylospira</taxon>
    </lineage>
</organism>
<dbReference type="EMBL" id="CP044205">
    <property type="protein sequence ID" value="QFY45059.1"/>
    <property type="molecule type" value="Genomic_DNA"/>
</dbReference>
<evidence type="ECO:0000256" key="1">
    <source>
        <dbReference type="ARBA" id="ARBA00010996"/>
    </source>
</evidence>
<evidence type="ECO:0000256" key="4">
    <source>
        <dbReference type="PIRSR" id="PIRSR603782-2"/>
    </source>
</evidence>
<feature type="domain" description="Thioredoxin" evidence="5">
    <location>
        <begin position="11"/>
        <end position="170"/>
    </location>
</feature>
<dbReference type="OrthoDB" id="9790194at2"/>
<proteinExistence type="inferred from homology"/>
<evidence type="ECO:0000256" key="3">
    <source>
        <dbReference type="PIRSR" id="PIRSR603782-1"/>
    </source>
</evidence>
<dbReference type="Proteomes" id="UP000325755">
    <property type="component" value="Chromosome"/>
</dbReference>
<evidence type="ECO:0000313" key="6">
    <source>
        <dbReference type="EMBL" id="QFY45059.1"/>
    </source>
</evidence>
<keyword evidence="4" id="KW-1015">Disulfide bond</keyword>
<dbReference type="Gene3D" id="3.40.30.10">
    <property type="entry name" value="Glutaredoxin"/>
    <property type="match status" value="1"/>
</dbReference>